<dbReference type="SUPFAM" id="SSF81383">
    <property type="entry name" value="F-box domain"/>
    <property type="match status" value="1"/>
</dbReference>
<protein>
    <recommendedName>
        <fullName evidence="2">F-box domain-containing protein</fullName>
    </recommendedName>
</protein>
<dbReference type="PROSITE" id="PS50181">
    <property type="entry name" value="FBOX"/>
    <property type="match status" value="1"/>
</dbReference>
<comment type="caution">
    <text evidence="3">The sequence shown here is derived from an EMBL/GenBank/DDBJ whole genome shotgun (WGS) entry which is preliminary data.</text>
</comment>
<accession>A0ABR1C095</accession>
<feature type="domain" description="F-box" evidence="2">
    <location>
        <begin position="82"/>
        <end position="129"/>
    </location>
</feature>
<organism evidence="3 4">
    <name type="scientific">Necator americanus</name>
    <name type="common">Human hookworm</name>
    <dbReference type="NCBI Taxonomy" id="51031"/>
    <lineage>
        <taxon>Eukaryota</taxon>
        <taxon>Metazoa</taxon>
        <taxon>Ecdysozoa</taxon>
        <taxon>Nematoda</taxon>
        <taxon>Chromadorea</taxon>
        <taxon>Rhabditida</taxon>
        <taxon>Rhabditina</taxon>
        <taxon>Rhabditomorpha</taxon>
        <taxon>Strongyloidea</taxon>
        <taxon>Ancylostomatidae</taxon>
        <taxon>Bunostominae</taxon>
        <taxon>Necator</taxon>
    </lineage>
</organism>
<evidence type="ECO:0000313" key="3">
    <source>
        <dbReference type="EMBL" id="KAK6731991.1"/>
    </source>
</evidence>
<dbReference type="SMART" id="SM00256">
    <property type="entry name" value="FBOX"/>
    <property type="match status" value="1"/>
</dbReference>
<evidence type="ECO:0000259" key="2">
    <source>
        <dbReference type="PROSITE" id="PS50181"/>
    </source>
</evidence>
<dbReference type="EMBL" id="JAVFWL010000001">
    <property type="protein sequence ID" value="KAK6731991.1"/>
    <property type="molecule type" value="Genomic_DNA"/>
</dbReference>
<evidence type="ECO:0000256" key="1">
    <source>
        <dbReference type="SAM" id="MobiDB-lite"/>
    </source>
</evidence>
<gene>
    <name evidence="3" type="primary">Necator_chrI.g4193</name>
    <name evidence="3" type="ORF">RB195_008064</name>
</gene>
<proteinExistence type="predicted"/>
<dbReference type="InterPro" id="IPR036047">
    <property type="entry name" value="F-box-like_dom_sf"/>
</dbReference>
<evidence type="ECO:0000313" key="4">
    <source>
        <dbReference type="Proteomes" id="UP001303046"/>
    </source>
</evidence>
<reference evidence="3 4" key="1">
    <citation type="submission" date="2023-08" db="EMBL/GenBank/DDBJ databases">
        <title>A Necator americanus chromosomal reference genome.</title>
        <authorList>
            <person name="Ilik V."/>
            <person name="Petrzelkova K.J."/>
            <person name="Pardy F."/>
            <person name="Fuh T."/>
            <person name="Niatou-Singa F.S."/>
            <person name="Gouil Q."/>
            <person name="Baker L."/>
            <person name="Ritchie M.E."/>
            <person name="Jex A.R."/>
            <person name="Gazzola D."/>
            <person name="Li H."/>
            <person name="Toshio Fujiwara R."/>
            <person name="Zhan B."/>
            <person name="Aroian R.V."/>
            <person name="Pafco B."/>
            <person name="Schwarz E.M."/>
        </authorList>
    </citation>
    <scope>NUCLEOTIDE SEQUENCE [LARGE SCALE GENOMIC DNA]</scope>
    <source>
        <strain evidence="3 4">Aroian</strain>
        <tissue evidence="3">Whole animal</tissue>
    </source>
</reference>
<name>A0ABR1C095_NECAM</name>
<dbReference type="Proteomes" id="UP001303046">
    <property type="component" value="Unassembled WGS sequence"/>
</dbReference>
<keyword evidence="4" id="KW-1185">Reference proteome</keyword>
<dbReference type="CDD" id="cd09917">
    <property type="entry name" value="F-box_SF"/>
    <property type="match status" value="1"/>
</dbReference>
<dbReference type="Pfam" id="PF00646">
    <property type="entry name" value="F-box"/>
    <property type="match status" value="1"/>
</dbReference>
<sequence>MATRETTTLRRDFDIDPSEPSSSRRKEVLAPENENPNIDCATGNLLLGDPLDDKSSTTKRELPIECPNEPGDHFNCEFQEHEFPWVRLPNELQVKVLKNLQRRDLRRCRSVNKQMSEIIRNNERSMKRRRLDLVRIERIGQGRMQLSMRCDEEAVNRKWVACQKRRKRHPTDLAMDIKKAFVNYYHIDVTAAAPVDALGFLGPHPLIASEPNSSSELPTAIVDRLAEVATGSEIDRLRINEMELSDAALRQIANCLRSTECRVRLLSFELTSFSSVTPNELLRFVLDVAPTDLVFRMVRGCTQEHFGREMCRFIVTRRFFSVSELVDAQSNDVPLSIDDVLLNELSASTFQMGASNAITVDGLRSLVKAFANGTKTLVAGSIKTSFPLKRIAFPFSGKAKVQIENEKIINISSIAAT</sequence>
<feature type="region of interest" description="Disordered" evidence="1">
    <location>
        <begin position="1"/>
        <end position="37"/>
    </location>
</feature>
<dbReference type="InterPro" id="IPR001810">
    <property type="entry name" value="F-box_dom"/>
</dbReference>